<comment type="caution">
    <text evidence="3">The sequence shown here is derived from an EMBL/GenBank/DDBJ whole genome shotgun (WGS) entry which is preliminary data.</text>
</comment>
<protein>
    <recommendedName>
        <fullName evidence="5">EF-hand domain-containing protein</fullName>
    </recommendedName>
</protein>
<feature type="compositionally biased region" description="Polar residues" evidence="1">
    <location>
        <begin position="60"/>
        <end position="70"/>
    </location>
</feature>
<keyword evidence="2" id="KW-0732">Signal</keyword>
<accession>A0A8H7TD05</accession>
<organism evidence="3 4">
    <name type="scientific">Cadophora malorum</name>
    <dbReference type="NCBI Taxonomy" id="108018"/>
    <lineage>
        <taxon>Eukaryota</taxon>
        <taxon>Fungi</taxon>
        <taxon>Dikarya</taxon>
        <taxon>Ascomycota</taxon>
        <taxon>Pezizomycotina</taxon>
        <taxon>Leotiomycetes</taxon>
        <taxon>Helotiales</taxon>
        <taxon>Ploettnerulaceae</taxon>
        <taxon>Cadophora</taxon>
    </lineage>
</organism>
<evidence type="ECO:0000313" key="3">
    <source>
        <dbReference type="EMBL" id="KAG4416543.1"/>
    </source>
</evidence>
<feature type="compositionally biased region" description="Low complexity" evidence="1">
    <location>
        <begin position="24"/>
        <end position="33"/>
    </location>
</feature>
<dbReference type="EMBL" id="JAFJYH010000183">
    <property type="protein sequence ID" value="KAG4416543.1"/>
    <property type="molecule type" value="Genomic_DNA"/>
</dbReference>
<reference evidence="3" key="1">
    <citation type="submission" date="2021-02" db="EMBL/GenBank/DDBJ databases">
        <title>Genome sequence Cadophora malorum strain M34.</title>
        <authorList>
            <person name="Stefanovic E."/>
            <person name="Vu D."/>
            <person name="Scully C."/>
            <person name="Dijksterhuis J."/>
            <person name="Roader J."/>
            <person name="Houbraken J."/>
        </authorList>
    </citation>
    <scope>NUCLEOTIDE SEQUENCE</scope>
    <source>
        <strain evidence="3">M34</strain>
    </source>
</reference>
<dbReference type="Proteomes" id="UP000664132">
    <property type="component" value="Unassembled WGS sequence"/>
</dbReference>
<sequence>MRFSLTTFALLISLSTAAPQNRKSAAATDSTDAVSTQSNSASNGATGATKAAGGAGGASIIQQLQGTFDRNNPDGRPTSAGDPDDLNGDGVINVFEAGAQAS</sequence>
<feature type="chain" id="PRO_5034916632" description="EF-hand domain-containing protein" evidence="2">
    <location>
        <begin position="18"/>
        <end position="102"/>
    </location>
</feature>
<evidence type="ECO:0000256" key="2">
    <source>
        <dbReference type="SAM" id="SignalP"/>
    </source>
</evidence>
<evidence type="ECO:0000256" key="1">
    <source>
        <dbReference type="SAM" id="MobiDB-lite"/>
    </source>
</evidence>
<dbReference type="AlphaFoldDB" id="A0A8H7TD05"/>
<gene>
    <name evidence="3" type="ORF">IFR04_010337</name>
</gene>
<feature type="region of interest" description="Disordered" evidence="1">
    <location>
        <begin position="18"/>
        <end position="90"/>
    </location>
</feature>
<dbReference type="OrthoDB" id="3800886at2759"/>
<proteinExistence type="predicted"/>
<evidence type="ECO:0000313" key="4">
    <source>
        <dbReference type="Proteomes" id="UP000664132"/>
    </source>
</evidence>
<name>A0A8H7TD05_9HELO</name>
<feature type="compositionally biased region" description="Polar residues" evidence="1">
    <location>
        <begin position="34"/>
        <end position="43"/>
    </location>
</feature>
<evidence type="ECO:0008006" key="5">
    <source>
        <dbReference type="Google" id="ProtNLM"/>
    </source>
</evidence>
<feature type="signal peptide" evidence="2">
    <location>
        <begin position="1"/>
        <end position="17"/>
    </location>
</feature>
<keyword evidence="4" id="KW-1185">Reference proteome</keyword>